<protein>
    <submittedName>
        <fullName evidence="2">Uncharacterized protein</fullName>
    </submittedName>
</protein>
<feature type="transmembrane region" description="Helical" evidence="1">
    <location>
        <begin position="101"/>
        <end position="120"/>
    </location>
</feature>
<dbReference type="PANTHER" id="PTHR36008:SF1">
    <property type="entry name" value="OS09G0478400 PROTEIN"/>
    <property type="match status" value="1"/>
</dbReference>
<evidence type="ECO:0000256" key="1">
    <source>
        <dbReference type="SAM" id="Phobius"/>
    </source>
</evidence>
<evidence type="ECO:0000313" key="3">
    <source>
        <dbReference type="Proteomes" id="UP001345219"/>
    </source>
</evidence>
<keyword evidence="1" id="KW-1133">Transmembrane helix</keyword>
<dbReference type="AlphaFoldDB" id="A0AAN7GN51"/>
<name>A0AAN7GN51_9MYRT</name>
<comment type="caution">
    <text evidence="2">The sequence shown here is derived from an EMBL/GenBank/DDBJ whole genome shotgun (WGS) entry which is preliminary data.</text>
</comment>
<sequence length="208" mass="23980">MLFYQLQPSSFRLKGRVVFLLADMRVGGLLLILAIMYGLSRRFLMLQRGLHTVSVKGNGPSEALRRRAAELEKIRKRRNPLKDELFVQVPESLAYLDTATLPMYLTVAAIALFAKILMMYDESRSEELIERKIKNSPAGQGTVRMLTREEWEIIKEERPRTPFESKLARPNARIRTGESLQKEDLKDWVIDVFADALSRIEESVRISK</sequence>
<dbReference type="EMBL" id="JAXIOK010000023">
    <property type="protein sequence ID" value="KAK4743073.1"/>
    <property type="molecule type" value="Genomic_DNA"/>
</dbReference>
<keyword evidence="1" id="KW-0472">Membrane</keyword>
<keyword evidence="1" id="KW-0812">Transmembrane</keyword>
<organism evidence="2 3">
    <name type="scientific">Trapa incisa</name>
    <dbReference type="NCBI Taxonomy" id="236973"/>
    <lineage>
        <taxon>Eukaryota</taxon>
        <taxon>Viridiplantae</taxon>
        <taxon>Streptophyta</taxon>
        <taxon>Embryophyta</taxon>
        <taxon>Tracheophyta</taxon>
        <taxon>Spermatophyta</taxon>
        <taxon>Magnoliopsida</taxon>
        <taxon>eudicotyledons</taxon>
        <taxon>Gunneridae</taxon>
        <taxon>Pentapetalae</taxon>
        <taxon>rosids</taxon>
        <taxon>malvids</taxon>
        <taxon>Myrtales</taxon>
        <taxon>Lythraceae</taxon>
        <taxon>Trapa</taxon>
    </lineage>
</organism>
<evidence type="ECO:0000313" key="2">
    <source>
        <dbReference type="EMBL" id="KAK4743073.1"/>
    </source>
</evidence>
<feature type="transmembrane region" description="Helical" evidence="1">
    <location>
        <begin position="17"/>
        <end position="39"/>
    </location>
</feature>
<dbReference type="PANTHER" id="PTHR36008">
    <property type="entry name" value="OS09G0478400 PROTEIN"/>
    <property type="match status" value="1"/>
</dbReference>
<gene>
    <name evidence="2" type="ORF">SAY87_001074</name>
</gene>
<accession>A0AAN7GN51</accession>
<dbReference type="Proteomes" id="UP001345219">
    <property type="component" value="Chromosome 1"/>
</dbReference>
<proteinExistence type="predicted"/>
<reference evidence="2 3" key="1">
    <citation type="journal article" date="2023" name="Hortic Res">
        <title>Pangenome of water caltrop reveals structural variations and asymmetric subgenome divergence after allopolyploidization.</title>
        <authorList>
            <person name="Zhang X."/>
            <person name="Chen Y."/>
            <person name="Wang L."/>
            <person name="Yuan Y."/>
            <person name="Fang M."/>
            <person name="Shi L."/>
            <person name="Lu R."/>
            <person name="Comes H.P."/>
            <person name="Ma Y."/>
            <person name="Chen Y."/>
            <person name="Huang G."/>
            <person name="Zhou Y."/>
            <person name="Zheng Z."/>
            <person name="Qiu Y."/>
        </authorList>
    </citation>
    <scope>NUCLEOTIDE SEQUENCE [LARGE SCALE GENOMIC DNA]</scope>
    <source>
        <tissue evidence="2">Roots</tissue>
    </source>
</reference>
<keyword evidence="3" id="KW-1185">Reference proteome</keyword>